<dbReference type="EnsemblMetazoa" id="AAEL020394-RA">
    <property type="protein sequence ID" value="AAEL020394-PA"/>
    <property type="gene ID" value="AAEL020394"/>
</dbReference>
<keyword evidence="3" id="KW-1185">Reference proteome</keyword>
<reference evidence="2 3" key="1">
    <citation type="submission" date="2017-06" db="EMBL/GenBank/DDBJ databases">
        <title>Aedes aegypti genome working group (AGWG) sequencing and assembly.</title>
        <authorList>
            <consortium name="Aedes aegypti Genome Working Group (AGWG)"/>
            <person name="Matthews B.J."/>
        </authorList>
    </citation>
    <scope>NUCLEOTIDE SEQUENCE [LARGE SCALE GENOMIC DNA]</scope>
    <source>
        <strain evidence="2 3">LVP_AGWG</strain>
    </source>
</reference>
<organism evidence="2 3">
    <name type="scientific">Aedes aegypti</name>
    <name type="common">Yellowfever mosquito</name>
    <name type="synonym">Culex aegypti</name>
    <dbReference type="NCBI Taxonomy" id="7159"/>
    <lineage>
        <taxon>Eukaryota</taxon>
        <taxon>Metazoa</taxon>
        <taxon>Ecdysozoa</taxon>
        <taxon>Arthropoda</taxon>
        <taxon>Hexapoda</taxon>
        <taxon>Insecta</taxon>
        <taxon>Pterygota</taxon>
        <taxon>Neoptera</taxon>
        <taxon>Endopterygota</taxon>
        <taxon>Diptera</taxon>
        <taxon>Nematocera</taxon>
        <taxon>Culicoidea</taxon>
        <taxon>Culicidae</taxon>
        <taxon>Culicinae</taxon>
        <taxon>Aedini</taxon>
        <taxon>Aedes</taxon>
        <taxon>Stegomyia</taxon>
    </lineage>
</organism>
<sequence>MSATTFTVRNEHPAHRVQTRRISTTNLAVREQEKNRVQTRRMSIASGAARERQENLGHRLREQQDHLGQRVQTRRMSTALCTIREQQEHPGRSSVGKLQSQEHPGQNIQTQANRVQTRQLSIARSAVRQQQGQRVQTRRMSITPSAVLEQLEHSGHSAVHKQQPQISACEHKKRTNMKVAFAELPLEARSKKPPNKAAVEHNTQAKSPAQSKTEERYRSSQNVKAGAKPETPLVGQKPASQESSQHNSAKAQQSNEKKFRQHPEKIKTKAYPKMQGSDMDGTILPTRRLETVGGFPTEVSDPMWPSSSSSS</sequence>
<name>A0A6I8TY07_AEDAE</name>
<proteinExistence type="predicted"/>
<evidence type="ECO:0000256" key="1">
    <source>
        <dbReference type="SAM" id="MobiDB-lite"/>
    </source>
</evidence>
<reference evidence="2" key="2">
    <citation type="submission" date="2020-05" db="UniProtKB">
        <authorList>
            <consortium name="EnsemblMetazoa"/>
        </authorList>
    </citation>
    <scope>IDENTIFICATION</scope>
    <source>
        <strain evidence="2">LVP_AGWG</strain>
    </source>
</reference>
<protein>
    <submittedName>
        <fullName evidence="2">Uncharacterized protein</fullName>
    </submittedName>
</protein>
<feature type="region of interest" description="Disordered" evidence="1">
    <location>
        <begin position="152"/>
        <end position="173"/>
    </location>
</feature>
<feature type="compositionally biased region" description="Polar residues" evidence="1">
    <location>
        <begin position="96"/>
        <end position="106"/>
    </location>
</feature>
<feature type="compositionally biased region" description="Basic and acidic residues" evidence="1">
    <location>
        <begin position="255"/>
        <end position="267"/>
    </location>
</feature>
<accession>A0A6I8TY07</accession>
<evidence type="ECO:0000313" key="2">
    <source>
        <dbReference type="EnsemblMetazoa" id="AAEL020394-PA"/>
    </source>
</evidence>
<gene>
    <name evidence="2" type="primary">110678751</name>
</gene>
<feature type="compositionally biased region" description="Polar residues" evidence="1">
    <location>
        <begin position="201"/>
        <end position="211"/>
    </location>
</feature>
<dbReference type="AlphaFoldDB" id="A0A6I8TY07"/>
<feature type="region of interest" description="Disordered" evidence="1">
    <location>
        <begin position="85"/>
        <end position="106"/>
    </location>
</feature>
<dbReference type="Proteomes" id="UP000008820">
    <property type="component" value="Chromosome 3"/>
</dbReference>
<evidence type="ECO:0000313" key="3">
    <source>
        <dbReference type="Proteomes" id="UP000008820"/>
    </source>
</evidence>
<dbReference type="OrthoDB" id="7791436at2759"/>
<feature type="compositionally biased region" description="Polar residues" evidence="1">
    <location>
        <begin position="238"/>
        <end position="254"/>
    </location>
</feature>
<feature type="region of interest" description="Disordered" evidence="1">
    <location>
        <begin position="185"/>
        <end position="283"/>
    </location>
</feature>